<evidence type="ECO:0000256" key="1">
    <source>
        <dbReference type="SAM" id="MobiDB-lite"/>
    </source>
</evidence>
<dbReference type="HOGENOM" id="CLU_1752668_0_0_1"/>
<reference evidence="2" key="2">
    <citation type="submission" date="2018-04" db="EMBL/GenBank/DDBJ databases">
        <title>OnivRS2 (Oryza nivara Reference Sequence Version 2).</title>
        <authorList>
            <person name="Zhang J."/>
            <person name="Kudrna D."/>
            <person name="Lee S."/>
            <person name="Talag J."/>
            <person name="Rajasekar S."/>
            <person name="Welchert J."/>
            <person name="Hsing Y.-I."/>
            <person name="Wing R.A."/>
        </authorList>
    </citation>
    <scope>NUCLEOTIDE SEQUENCE [LARGE SCALE GENOMIC DNA]</scope>
    <source>
        <strain evidence="2">SL10</strain>
    </source>
</reference>
<dbReference type="AlphaFoldDB" id="A0A0E0I1X0"/>
<dbReference type="EnsemblPlants" id="ONIVA07G15810.1">
    <property type="protein sequence ID" value="ONIVA07G15810.1"/>
    <property type="gene ID" value="ONIVA07G15810"/>
</dbReference>
<dbReference type="Proteomes" id="UP000006591">
    <property type="component" value="Chromosome 7"/>
</dbReference>
<accession>A0A0E0I1X0</accession>
<feature type="region of interest" description="Disordered" evidence="1">
    <location>
        <begin position="1"/>
        <end position="76"/>
    </location>
</feature>
<organism evidence="2">
    <name type="scientific">Oryza nivara</name>
    <name type="common">Indian wild rice</name>
    <name type="synonym">Oryza sativa f. spontanea</name>
    <dbReference type="NCBI Taxonomy" id="4536"/>
    <lineage>
        <taxon>Eukaryota</taxon>
        <taxon>Viridiplantae</taxon>
        <taxon>Streptophyta</taxon>
        <taxon>Embryophyta</taxon>
        <taxon>Tracheophyta</taxon>
        <taxon>Spermatophyta</taxon>
        <taxon>Magnoliopsida</taxon>
        <taxon>Liliopsida</taxon>
        <taxon>Poales</taxon>
        <taxon>Poaceae</taxon>
        <taxon>BOP clade</taxon>
        <taxon>Oryzoideae</taxon>
        <taxon>Oryzeae</taxon>
        <taxon>Oryzinae</taxon>
        <taxon>Oryza</taxon>
    </lineage>
</organism>
<proteinExistence type="predicted"/>
<evidence type="ECO:0000313" key="3">
    <source>
        <dbReference type="Proteomes" id="UP000006591"/>
    </source>
</evidence>
<protein>
    <submittedName>
        <fullName evidence="2">Uncharacterized protein</fullName>
    </submittedName>
</protein>
<name>A0A0E0I1X0_ORYNI</name>
<keyword evidence="3" id="KW-1185">Reference proteome</keyword>
<dbReference type="Gramene" id="ONIVA07G15810.1">
    <property type="protein sequence ID" value="ONIVA07G15810.1"/>
    <property type="gene ID" value="ONIVA07G15810"/>
</dbReference>
<evidence type="ECO:0000313" key="2">
    <source>
        <dbReference type="EnsemblPlants" id="ONIVA07G15810.1"/>
    </source>
</evidence>
<reference evidence="2" key="1">
    <citation type="submission" date="2015-04" db="UniProtKB">
        <authorList>
            <consortium name="EnsemblPlants"/>
        </authorList>
    </citation>
    <scope>IDENTIFICATION</scope>
    <source>
        <strain evidence="2">SL10</strain>
    </source>
</reference>
<feature type="region of interest" description="Disordered" evidence="1">
    <location>
        <begin position="93"/>
        <end position="126"/>
    </location>
</feature>
<sequence>MGSAAQAAKRTSGSDGWSGPRPAARRRSLKAQSQTREKAEMVRRWMEAKAKGRNGRRASTGRSAERRGTPGARRAVAKRAYAMAAAAAAETAARARSSDAMPMRPRRPRAVATGGRSGSSTQHRDDLMSNGRWINTIESVINRRIKERV</sequence>
<feature type="compositionally biased region" description="Basic and acidic residues" evidence="1">
    <location>
        <begin position="35"/>
        <end position="50"/>
    </location>
</feature>